<dbReference type="PANTHER" id="PTHR43681:SF1">
    <property type="entry name" value="SARCALUMENIN"/>
    <property type="match status" value="1"/>
</dbReference>
<dbReference type="Proteomes" id="UP000371041">
    <property type="component" value="Chromosome"/>
</dbReference>
<dbReference type="RefSeq" id="WP_154078407.1">
    <property type="nucleotide sequence ID" value="NZ_CP045929.1"/>
</dbReference>
<feature type="region of interest" description="Disordered" evidence="2">
    <location>
        <begin position="253"/>
        <end position="276"/>
    </location>
</feature>
<feature type="transmembrane region" description="Helical" evidence="3">
    <location>
        <begin position="502"/>
        <end position="523"/>
    </location>
</feature>
<dbReference type="PRINTS" id="PR00195">
    <property type="entry name" value="DYNAMIN"/>
</dbReference>
<evidence type="ECO:0000313" key="5">
    <source>
        <dbReference type="EMBL" id="QGK71839.1"/>
    </source>
</evidence>
<feature type="coiled-coil region" evidence="1">
    <location>
        <begin position="602"/>
        <end position="632"/>
    </location>
</feature>
<dbReference type="InterPro" id="IPR051943">
    <property type="entry name" value="TRAFAC_Dynamin-like_GTPase"/>
</dbReference>
<dbReference type="SUPFAM" id="SSF52540">
    <property type="entry name" value="P-loop containing nucleoside triphosphate hydrolases"/>
    <property type="match status" value="1"/>
</dbReference>
<keyword evidence="3" id="KW-1133">Transmembrane helix</keyword>
<protein>
    <submittedName>
        <fullName evidence="5">Dynamin</fullName>
    </submittedName>
</protein>
<dbReference type="InterPro" id="IPR045063">
    <property type="entry name" value="Dynamin_N"/>
</dbReference>
<organism evidence="5 6">
    <name type="scientific">Allosaccharopolyspora coralli</name>
    <dbReference type="NCBI Taxonomy" id="2665642"/>
    <lineage>
        <taxon>Bacteria</taxon>
        <taxon>Bacillati</taxon>
        <taxon>Actinomycetota</taxon>
        <taxon>Actinomycetes</taxon>
        <taxon>Pseudonocardiales</taxon>
        <taxon>Pseudonocardiaceae</taxon>
        <taxon>Allosaccharopolyspora</taxon>
    </lineage>
</organism>
<keyword evidence="6" id="KW-1185">Reference proteome</keyword>
<proteinExistence type="predicted"/>
<sequence length="634" mass="68804">MTTAREVPAAGTPLPALVKQTRDSLLGLVREADPARADRVEQVRLDRPRRPGVVVVGETNRGKSSLVNALLDRPGLSPVDADVATATYLVFEHAEQWAGHACYPGAQERVPLDLTELRNWVCPSAPLPEGRLPPRHVQVDAPLPALEQLTLVDTPGVGGLDSLHGELALEAASSATALLFVVDASAPFSRGELDFLHRVGDKVETVVFALTKTDQHRGWREVLEADRALLAEHAPRFADVPIHPVSALLHERAGRAEATSRAERTGSAERSPGERAAELLREQSGVTELRSALDQLVGGRAAMLGEANLMRALSTVLGELAAELDQQQRALSVGEAEAETLRARRDELATARRSSTRGWQVRLRGEVQRTRVEAGHDVTRQMREVQNWFRRAIDTADRAQLAALPAHVDAALQLVSSRVADALSERLRRVAETALAELFSAEELDVIRGQIARGAQNPVALRPPDKRPPTAEDKLLVFMGVSGGLGVGRAAAMPLAGLGVAALNPVVLPVTIVLGLGAGWWMARTRKHVADKQHLKQWLTEAIADARSTLDQLVSEQLIDAEQQLALAMDEALSRRIEAIETELRGVDKALKMGAAERTKELQTVNRRLGEAKAGREQAEQLLARIRSLRDRAP</sequence>
<reference evidence="6" key="1">
    <citation type="submission" date="2019-11" db="EMBL/GenBank/DDBJ databases">
        <title>The complete genome sequence of Saccharopolyspora sp. E2A.</title>
        <authorList>
            <person name="Zhang G."/>
        </authorList>
    </citation>
    <scope>NUCLEOTIDE SEQUENCE [LARGE SCALE GENOMIC DNA]</scope>
    <source>
        <strain evidence="6">E2A</strain>
    </source>
</reference>
<evidence type="ECO:0000256" key="3">
    <source>
        <dbReference type="SAM" id="Phobius"/>
    </source>
</evidence>
<keyword evidence="3" id="KW-0472">Membrane</keyword>
<dbReference type="PANTHER" id="PTHR43681">
    <property type="entry name" value="TRANSMEMBRANE GTPASE FZO"/>
    <property type="match status" value="1"/>
</dbReference>
<dbReference type="Gene3D" id="3.40.50.300">
    <property type="entry name" value="P-loop containing nucleotide triphosphate hydrolases"/>
    <property type="match status" value="1"/>
</dbReference>
<dbReference type="KEGG" id="sace:GIY23_22110"/>
<dbReference type="InterPro" id="IPR022812">
    <property type="entry name" value="Dynamin"/>
</dbReference>
<dbReference type="EMBL" id="CP045929">
    <property type="protein sequence ID" value="QGK71839.1"/>
    <property type="molecule type" value="Genomic_DNA"/>
</dbReference>
<evidence type="ECO:0000259" key="4">
    <source>
        <dbReference type="Pfam" id="PF00350"/>
    </source>
</evidence>
<keyword evidence="3" id="KW-0812">Transmembrane</keyword>
<evidence type="ECO:0000256" key="1">
    <source>
        <dbReference type="SAM" id="Coils"/>
    </source>
</evidence>
<gene>
    <name evidence="5" type="ORF">GIY23_22110</name>
</gene>
<feature type="domain" description="Dynamin N-terminal" evidence="4">
    <location>
        <begin position="53"/>
        <end position="208"/>
    </location>
</feature>
<dbReference type="InterPro" id="IPR027417">
    <property type="entry name" value="P-loop_NTPase"/>
</dbReference>
<dbReference type="Pfam" id="PF00350">
    <property type="entry name" value="Dynamin_N"/>
    <property type="match status" value="1"/>
</dbReference>
<evidence type="ECO:0000256" key="2">
    <source>
        <dbReference type="SAM" id="MobiDB-lite"/>
    </source>
</evidence>
<keyword evidence="1" id="KW-0175">Coiled coil</keyword>
<accession>A0A5Q3QK71</accession>
<name>A0A5Q3QK71_9PSEU</name>
<evidence type="ECO:0000313" key="6">
    <source>
        <dbReference type="Proteomes" id="UP000371041"/>
    </source>
</evidence>
<dbReference type="AlphaFoldDB" id="A0A5Q3QK71"/>